<dbReference type="Proteomes" id="UP000789920">
    <property type="component" value="Unassembled WGS sequence"/>
</dbReference>
<organism evidence="1 2">
    <name type="scientific">Racocetra persica</name>
    <dbReference type="NCBI Taxonomy" id="160502"/>
    <lineage>
        <taxon>Eukaryota</taxon>
        <taxon>Fungi</taxon>
        <taxon>Fungi incertae sedis</taxon>
        <taxon>Mucoromycota</taxon>
        <taxon>Glomeromycotina</taxon>
        <taxon>Glomeromycetes</taxon>
        <taxon>Diversisporales</taxon>
        <taxon>Gigasporaceae</taxon>
        <taxon>Racocetra</taxon>
    </lineage>
</organism>
<evidence type="ECO:0000313" key="2">
    <source>
        <dbReference type="Proteomes" id="UP000789920"/>
    </source>
</evidence>
<comment type="caution">
    <text evidence="1">The sequence shown here is derived from an EMBL/GenBank/DDBJ whole genome shotgun (WGS) entry which is preliminary data.</text>
</comment>
<proteinExistence type="predicted"/>
<dbReference type="EMBL" id="CAJVQC010140942">
    <property type="protein sequence ID" value="CAG8844069.1"/>
    <property type="molecule type" value="Genomic_DNA"/>
</dbReference>
<evidence type="ECO:0000313" key="1">
    <source>
        <dbReference type="EMBL" id="CAG8844069.1"/>
    </source>
</evidence>
<reference evidence="1" key="1">
    <citation type="submission" date="2021-06" db="EMBL/GenBank/DDBJ databases">
        <authorList>
            <person name="Kallberg Y."/>
            <person name="Tangrot J."/>
            <person name="Rosling A."/>
        </authorList>
    </citation>
    <scope>NUCLEOTIDE SEQUENCE</scope>
    <source>
        <strain evidence="1">MA461A</strain>
    </source>
</reference>
<keyword evidence="2" id="KW-1185">Reference proteome</keyword>
<feature type="non-terminal residue" evidence="1">
    <location>
        <position position="47"/>
    </location>
</feature>
<gene>
    <name evidence="1" type="ORF">RPERSI_LOCUS33048</name>
</gene>
<name>A0ACA9SPE6_9GLOM</name>
<feature type="non-terminal residue" evidence="1">
    <location>
        <position position="1"/>
    </location>
</feature>
<accession>A0ACA9SPE6</accession>
<protein>
    <submittedName>
        <fullName evidence="1">28672_t:CDS:1</fullName>
    </submittedName>
</protein>
<sequence>LILQPLEAIIEFKSTLIYMIQTKLKTNTKNAEQQVITIPCLESQFID</sequence>